<comment type="caution">
    <text evidence="1">The sequence shown here is derived from an EMBL/GenBank/DDBJ whole genome shotgun (WGS) entry which is preliminary data.</text>
</comment>
<gene>
    <name evidence="1" type="ORF">NBRC3293_2506</name>
</gene>
<dbReference type="EMBL" id="BARJ01000012">
    <property type="protein sequence ID" value="GEM18009.1"/>
    <property type="molecule type" value="Genomic_DNA"/>
</dbReference>
<protein>
    <submittedName>
        <fullName evidence="1">Uncharacterized protein</fullName>
    </submittedName>
</protein>
<dbReference type="AlphaFoldDB" id="A0A829X9A4"/>
<organism evidence="1 2">
    <name type="scientific">Gluconobacter oxydans NBRC 3293</name>
    <dbReference type="NCBI Taxonomy" id="1315969"/>
    <lineage>
        <taxon>Bacteria</taxon>
        <taxon>Pseudomonadati</taxon>
        <taxon>Pseudomonadota</taxon>
        <taxon>Alphaproteobacteria</taxon>
        <taxon>Acetobacterales</taxon>
        <taxon>Acetobacteraceae</taxon>
        <taxon>Gluconobacter</taxon>
    </lineage>
</organism>
<proteinExistence type="predicted"/>
<name>A0A829X9A4_GLUOY</name>
<accession>A0A829X9A4</accession>
<dbReference type="Proteomes" id="UP000484858">
    <property type="component" value="Unassembled WGS sequence"/>
</dbReference>
<reference evidence="1 2" key="1">
    <citation type="submission" date="2013-04" db="EMBL/GenBank/DDBJ databases">
        <title>Gluconobacter oxydans NBRC 3293 whole genome sequence.</title>
        <authorList>
            <person name="Matsutani M."/>
            <person name="Yakushi T."/>
            <person name="Matsushita K."/>
        </authorList>
    </citation>
    <scope>NUCLEOTIDE SEQUENCE [LARGE SCALE GENOMIC DNA]</scope>
    <source>
        <strain evidence="1 2">NBRC 3293</strain>
    </source>
</reference>
<sequence>MRCDIAYNCEKQAEARGAEEQRRKDAELSRAELFCKRQKDASDRTEERADVVQWQKDQNEFFLSNVLEIVTEYAAWRDRRDAERQEPVAWIDASELPERENNMACSTASLSPLKSHYETTALYTRPANVAALQAALKAIGDEVLEGAEPFRHAVVRILKTVGIDPLNGAEPEDMEITLKERVEDLERVCRHVVWTGEEHGLGSRGHDSAVQIARSALTREGGE</sequence>
<evidence type="ECO:0000313" key="1">
    <source>
        <dbReference type="EMBL" id="GEM18009.1"/>
    </source>
</evidence>
<evidence type="ECO:0000313" key="2">
    <source>
        <dbReference type="Proteomes" id="UP000484858"/>
    </source>
</evidence>